<dbReference type="PANTHER" id="PTHR33044">
    <property type="entry name" value="BIFUNCTIONAL INHIBITOR/LIPID-TRANSFER PROTEIN/SEED STORAGE 2S ALBUMIN SUPERFAMILY PROTEIN-RELATED"/>
    <property type="match status" value="1"/>
</dbReference>
<dbReference type="AlphaFoldDB" id="A0A251SBV8"/>
<comment type="subcellular location">
    <subcellularLocation>
        <location evidence="1">Cell membrane</location>
        <topology evidence="1">Lipid-anchor</topology>
        <topology evidence="1">GPI-anchor</topology>
    </subcellularLocation>
</comment>
<organism evidence="15 16">
    <name type="scientific">Helianthus annuus</name>
    <name type="common">Common sunflower</name>
    <dbReference type="NCBI Taxonomy" id="4232"/>
    <lineage>
        <taxon>Eukaryota</taxon>
        <taxon>Viridiplantae</taxon>
        <taxon>Streptophyta</taxon>
        <taxon>Embryophyta</taxon>
        <taxon>Tracheophyta</taxon>
        <taxon>Spermatophyta</taxon>
        <taxon>Magnoliopsida</taxon>
        <taxon>eudicotyledons</taxon>
        <taxon>Gunneridae</taxon>
        <taxon>Pentapetalae</taxon>
        <taxon>asterids</taxon>
        <taxon>campanulids</taxon>
        <taxon>Asterales</taxon>
        <taxon>Asteraceae</taxon>
        <taxon>Asteroideae</taxon>
        <taxon>Heliantheae alliance</taxon>
        <taxon>Heliantheae</taxon>
        <taxon>Helianthus</taxon>
    </lineage>
</organism>
<dbReference type="Gene3D" id="1.10.110.10">
    <property type="entry name" value="Plant lipid-transfer and hydrophobic proteins"/>
    <property type="match status" value="1"/>
</dbReference>
<keyword evidence="5" id="KW-0336">GPI-anchor</keyword>
<sequence>MGLKRCEVFGFIVIMVTVMVMLSGEATYSGCKSAIVSLSPCISYVCGNSSTPSMSCCSQLANVVKSQPRCLCALVNGGHGHSSMGFKINQTLALGLPDACSVHTPPVSRCDESGSGSGSGNGKENVPPAKSNGSIINLPFYFSFASLLVTINMYV</sequence>
<evidence type="ECO:0000313" key="15">
    <source>
        <dbReference type="EMBL" id="OTF96334.1"/>
    </source>
</evidence>
<dbReference type="SUPFAM" id="SSF47699">
    <property type="entry name" value="Bifunctional inhibitor/lipid-transfer protein/seed storage 2S albumin"/>
    <property type="match status" value="1"/>
</dbReference>
<keyword evidence="6" id="KW-0732">Signal</keyword>
<dbReference type="GO" id="GO:0098552">
    <property type="term" value="C:side of membrane"/>
    <property type="evidence" value="ECO:0007669"/>
    <property type="project" value="UniProtKB-KW"/>
</dbReference>
<dbReference type="InParanoid" id="A0A251SBV8"/>
<keyword evidence="12" id="KW-0472">Membrane</keyword>
<evidence type="ECO:0000256" key="9">
    <source>
        <dbReference type="ARBA" id="ARBA00023180"/>
    </source>
</evidence>
<gene>
    <name evidence="15" type="ORF">HannXRQ_Chr15g0493031</name>
    <name evidence="14" type="ORF">HanXRQr2_Chr01g0003331</name>
</gene>
<evidence type="ECO:0000256" key="7">
    <source>
        <dbReference type="ARBA" id="ARBA00023121"/>
    </source>
</evidence>
<feature type="domain" description="Bifunctional inhibitor/plant lipid transfer protein/seed storage helical" evidence="13">
    <location>
        <begin position="31"/>
        <end position="110"/>
    </location>
</feature>
<dbReference type="InterPro" id="IPR036312">
    <property type="entry name" value="Bifun_inhib/LTP/seed_sf"/>
</dbReference>
<dbReference type="Proteomes" id="UP000215914">
    <property type="component" value="Chromosome 15"/>
</dbReference>
<dbReference type="GO" id="GO:0006869">
    <property type="term" value="P:lipid transport"/>
    <property type="evidence" value="ECO:0007669"/>
    <property type="project" value="InterPro"/>
</dbReference>
<protein>
    <submittedName>
        <fullName evidence="14 15">Plant lipid transfer protein/Par allergen</fullName>
    </submittedName>
</protein>
<dbReference type="EMBL" id="CM007904">
    <property type="protein sequence ID" value="OTF96334.1"/>
    <property type="molecule type" value="Genomic_DNA"/>
</dbReference>
<evidence type="ECO:0000256" key="12">
    <source>
        <dbReference type="SAM" id="Phobius"/>
    </source>
</evidence>
<dbReference type="InterPro" id="IPR016140">
    <property type="entry name" value="Bifunc_inhib/LTP/seed_store"/>
</dbReference>
<evidence type="ECO:0000259" key="13">
    <source>
        <dbReference type="SMART" id="SM00499"/>
    </source>
</evidence>
<keyword evidence="7" id="KW-0446">Lipid-binding</keyword>
<dbReference type="OMA" id="ACSIQTW"/>
<evidence type="ECO:0000313" key="14">
    <source>
        <dbReference type="EMBL" id="KAF5820537.1"/>
    </source>
</evidence>
<reference evidence="14" key="3">
    <citation type="submission" date="2020-06" db="EMBL/GenBank/DDBJ databases">
        <title>Helianthus annuus Genome sequencing and assembly Release 2.</title>
        <authorList>
            <person name="Gouzy J."/>
            <person name="Langlade N."/>
            <person name="Munos S."/>
        </authorList>
    </citation>
    <scope>NUCLEOTIDE SEQUENCE</scope>
    <source>
        <tissue evidence="14">Leaves</tissue>
    </source>
</reference>
<dbReference type="InterPro" id="IPR000528">
    <property type="entry name" value="Plant_nsLTP"/>
</dbReference>
<proteinExistence type="inferred from homology"/>
<dbReference type="Pfam" id="PF14368">
    <property type="entry name" value="LTP_2"/>
    <property type="match status" value="1"/>
</dbReference>
<evidence type="ECO:0000256" key="1">
    <source>
        <dbReference type="ARBA" id="ARBA00004609"/>
    </source>
</evidence>
<keyword evidence="4" id="KW-1003">Cell membrane</keyword>
<dbReference type="InterPro" id="IPR043325">
    <property type="entry name" value="LTSS"/>
</dbReference>
<dbReference type="SMART" id="SM00499">
    <property type="entry name" value="AAI"/>
    <property type="match status" value="1"/>
</dbReference>
<name>A0A251SBV8_HELAN</name>
<keyword evidence="12" id="KW-1133">Transmembrane helix</keyword>
<keyword evidence="16" id="KW-1185">Reference proteome</keyword>
<evidence type="ECO:0000256" key="11">
    <source>
        <dbReference type="SAM" id="MobiDB-lite"/>
    </source>
</evidence>
<dbReference type="FunFam" id="1.10.110.10:FF:000001">
    <property type="entry name" value="Bifunctional inhibitor/lipid-transfer protein/seed storage 2S albumin superfamily protein"/>
    <property type="match status" value="1"/>
</dbReference>
<evidence type="ECO:0000256" key="4">
    <source>
        <dbReference type="ARBA" id="ARBA00022475"/>
    </source>
</evidence>
<accession>A0A251SBV8</accession>
<evidence type="ECO:0000256" key="2">
    <source>
        <dbReference type="ARBA" id="ARBA00009748"/>
    </source>
</evidence>
<reference evidence="15" key="2">
    <citation type="submission" date="2017-02" db="EMBL/GenBank/DDBJ databases">
        <title>Sunflower complete genome.</title>
        <authorList>
            <person name="Langlade N."/>
            <person name="Munos S."/>
        </authorList>
    </citation>
    <scope>NUCLEOTIDE SEQUENCE [LARGE SCALE GENOMIC DNA]</scope>
    <source>
        <tissue evidence="15">Leaves</tissue>
    </source>
</reference>
<feature type="region of interest" description="Disordered" evidence="11">
    <location>
        <begin position="107"/>
        <end position="126"/>
    </location>
</feature>
<keyword evidence="8" id="KW-1015">Disulfide bond</keyword>
<dbReference type="GO" id="GO:0005886">
    <property type="term" value="C:plasma membrane"/>
    <property type="evidence" value="ECO:0007669"/>
    <property type="project" value="UniProtKB-SubCell"/>
</dbReference>
<comment type="similarity">
    <text evidence="2">Belongs to the plant LTP family.</text>
</comment>
<keyword evidence="9" id="KW-0325">Glycoprotein</keyword>
<reference evidence="14 16" key="1">
    <citation type="journal article" date="2017" name="Nature">
        <title>The sunflower genome provides insights into oil metabolism, flowering and Asterid evolution.</title>
        <authorList>
            <person name="Badouin H."/>
            <person name="Gouzy J."/>
            <person name="Grassa C.J."/>
            <person name="Murat F."/>
            <person name="Staton S.E."/>
            <person name="Cottret L."/>
            <person name="Lelandais-Briere C."/>
            <person name="Owens G.L."/>
            <person name="Carrere S."/>
            <person name="Mayjonade B."/>
            <person name="Legrand L."/>
            <person name="Gill N."/>
            <person name="Kane N.C."/>
            <person name="Bowers J.E."/>
            <person name="Hubner S."/>
            <person name="Bellec A."/>
            <person name="Berard A."/>
            <person name="Berges H."/>
            <person name="Blanchet N."/>
            <person name="Boniface M.C."/>
            <person name="Brunel D."/>
            <person name="Catrice O."/>
            <person name="Chaidir N."/>
            <person name="Claudel C."/>
            <person name="Donnadieu C."/>
            <person name="Faraut T."/>
            <person name="Fievet G."/>
            <person name="Helmstetter N."/>
            <person name="King M."/>
            <person name="Knapp S.J."/>
            <person name="Lai Z."/>
            <person name="Le Paslier M.C."/>
            <person name="Lippi Y."/>
            <person name="Lorenzon L."/>
            <person name="Mandel J.R."/>
            <person name="Marage G."/>
            <person name="Marchand G."/>
            <person name="Marquand E."/>
            <person name="Bret-Mestries E."/>
            <person name="Morien E."/>
            <person name="Nambeesan S."/>
            <person name="Nguyen T."/>
            <person name="Pegot-Espagnet P."/>
            <person name="Pouilly N."/>
            <person name="Raftis F."/>
            <person name="Sallet E."/>
            <person name="Schiex T."/>
            <person name="Thomas J."/>
            <person name="Vandecasteele C."/>
            <person name="Vares D."/>
            <person name="Vear F."/>
            <person name="Vautrin S."/>
            <person name="Crespi M."/>
            <person name="Mangin B."/>
            <person name="Burke J.M."/>
            <person name="Salse J."/>
            <person name="Munos S."/>
            <person name="Vincourt P."/>
            <person name="Rieseberg L.H."/>
            <person name="Langlade N.B."/>
        </authorList>
    </citation>
    <scope>NUCLEOTIDE SEQUENCE [LARGE SCALE GENOMIC DNA]</scope>
    <source>
        <strain evidence="16">cv. SF193</strain>
        <tissue evidence="14">Leaves</tissue>
    </source>
</reference>
<dbReference type="CDD" id="cd00010">
    <property type="entry name" value="AAI_LTSS"/>
    <property type="match status" value="1"/>
</dbReference>
<keyword evidence="3" id="KW-0813">Transport</keyword>
<evidence type="ECO:0000256" key="3">
    <source>
        <dbReference type="ARBA" id="ARBA00022448"/>
    </source>
</evidence>
<dbReference type="Gramene" id="mRNA:HanXRQr2_Chr01g0003331">
    <property type="protein sequence ID" value="mRNA:HanXRQr2_Chr01g0003331"/>
    <property type="gene ID" value="HanXRQr2_Chr01g0003331"/>
</dbReference>
<evidence type="ECO:0000256" key="10">
    <source>
        <dbReference type="ARBA" id="ARBA00023288"/>
    </source>
</evidence>
<evidence type="ECO:0000256" key="6">
    <source>
        <dbReference type="ARBA" id="ARBA00022729"/>
    </source>
</evidence>
<evidence type="ECO:0000256" key="5">
    <source>
        <dbReference type="ARBA" id="ARBA00022622"/>
    </source>
</evidence>
<dbReference type="GO" id="GO:0008289">
    <property type="term" value="F:lipid binding"/>
    <property type="evidence" value="ECO:0007669"/>
    <property type="project" value="UniProtKB-KW"/>
</dbReference>
<keyword evidence="12" id="KW-0812">Transmembrane</keyword>
<dbReference type="EMBL" id="MNCJ02000316">
    <property type="protein sequence ID" value="KAF5820537.1"/>
    <property type="molecule type" value="Genomic_DNA"/>
</dbReference>
<keyword evidence="10" id="KW-0449">Lipoprotein</keyword>
<dbReference type="STRING" id="4232.A0A251SBV8"/>
<evidence type="ECO:0000256" key="8">
    <source>
        <dbReference type="ARBA" id="ARBA00023157"/>
    </source>
</evidence>
<feature type="transmembrane region" description="Helical" evidence="12">
    <location>
        <begin position="7"/>
        <end position="24"/>
    </location>
</feature>
<evidence type="ECO:0000313" key="16">
    <source>
        <dbReference type="Proteomes" id="UP000215914"/>
    </source>
</evidence>
<dbReference type="PRINTS" id="PR00382">
    <property type="entry name" value="LIPIDTRNSFER"/>
</dbReference>